<comment type="caution">
    <text evidence="2">The sequence shown here is derived from an EMBL/GenBank/DDBJ whole genome shotgun (WGS) entry which is preliminary data.</text>
</comment>
<sequence length="245" mass="26770">MRRTSCGDPYPHARSWNLHRPRRPRKHTGVSRPSRRFMRYLKQRYIANYWARWLAAGNEISINPVPLRARPVPISRTCSAAHGTPRPSARGCDTALLSDRLSQGLQLAQVASPSDASTQIRARLPGLQFKFDLLHANLIPRGRHGSGRAEWPPPPLRIDTAAASSSSAYAYAHQLLLTSSDTTSPEPFFPESASSAGPLSLALTGRAGSTSAYPGAVRYRPYPRLPTPASWRAASLALKSEPASS</sequence>
<keyword evidence="3" id="KW-1185">Reference proteome</keyword>
<accession>A0AAD7NTA8</accession>
<protein>
    <submittedName>
        <fullName evidence="2">Uncharacterized protein</fullName>
    </submittedName>
</protein>
<evidence type="ECO:0000256" key="1">
    <source>
        <dbReference type="SAM" id="MobiDB-lite"/>
    </source>
</evidence>
<dbReference type="EMBL" id="JARKIB010000011">
    <property type="protein sequence ID" value="KAJ7775005.1"/>
    <property type="molecule type" value="Genomic_DNA"/>
</dbReference>
<gene>
    <name evidence="2" type="ORF">B0H16DRAFT_1713449</name>
</gene>
<reference evidence="2" key="1">
    <citation type="submission" date="2023-03" db="EMBL/GenBank/DDBJ databases">
        <title>Massive genome expansion in bonnet fungi (Mycena s.s.) driven by repeated elements and novel gene families across ecological guilds.</title>
        <authorList>
            <consortium name="Lawrence Berkeley National Laboratory"/>
            <person name="Harder C.B."/>
            <person name="Miyauchi S."/>
            <person name="Viragh M."/>
            <person name="Kuo A."/>
            <person name="Thoen E."/>
            <person name="Andreopoulos B."/>
            <person name="Lu D."/>
            <person name="Skrede I."/>
            <person name="Drula E."/>
            <person name="Henrissat B."/>
            <person name="Morin E."/>
            <person name="Kohler A."/>
            <person name="Barry K."/>
            <person name="LaButti K."/>
            <person name="Morin E."/>
            <person name="Salamov A."/>
            <person name="Lipzen A."/>
            <person name="Mereny Z."/>
            <person name="Hegedus B."/>
            <person name="Baldrian P."/>
            <person name="Stursova M."/>
            <person name="Weitz H."/>
            <person name="Taylor A."/>
            <person name="Grigoriev I.V."/>
            <person name="Nagy L.G."/>
            <person name="Martin F."/>
            <person name="Kauserud H."/>
        </authorList>
    </citation>
    <scope>NUCLEOTIDE SEQUENCE</scope>
    <source>
        <strain evidence="2">CBHHK182m</strain>
    </source>
</reference>
<evidence type="ECO:0000313" key="2">
    <source>
        <dbReference type="EMBL" id="KAJ7775005.1"/>
    </source>
</evidence>
<proteinExistence type="predicted"/>
<dbReference type="Proteomes" id="UP001215598">
    <property type="component" value="Unassembled WGS sequence"/>
</dbReference>
<feature type="compositionally biased region" description="Basic residues" evidence="1">
    <location>
        <begin position="17"/>
        <end position="32"/>
    </location>
</feature>
<feature type="region of interest" description="Disordered" evidence="1">
    <location>
        <begin position="1"/>
        <end position="32"/>
    </location>
</feature>
<organism evidence="2 3">
    <name type="scientific">Mycena metata</name>
    <dbReference type="NCBI Taxonomy" id="1033252"/>
    <lineage>
        <taxon>Eukaryota</taxon>
        <taxon>Fungi</taxon>
        <taxon>Dikarya</taxon>
        <taxon>Basidiomycota</taxon>
        <taxon>Agaricomycotina</taxon>
        <taxon>Agaricomycetes</taxon>
        <taxon>Agaricomycetidae</taxon>
        <taxon>Agaricales</taxon>
        <taxon>Marasmiineae</taxon>
        <taxon>Mycenaceae</taxon>
        <taxon>Mycena</taxon>
    </lineage>
</organism>
<dbReference type="AlphaFoldDB" id="A0AAD7NTA8"/>
<name>A0AAD7NTA8_9AGAR</name>
<evidence type="ECO:0000313" key="3">
    <source>
        <dbReference type="Proteomes" id="UP001215598"/>
    </source>
</evidence>